<keyword evidence="4" id="KW-1185">Reference proteome</keyword>
<dbReference type="GO" id="GO:0004864">
    <property type="term" value="F:protein phosphatase inhibitor activity"/>
    <property type="evidence" value="ECO:0007669"/>
    <property type="project" value="UniProtKB-KW"/>
</dbReference>
<comment type="similarity">
    <text evidence="1">Belongs to the protein phosphatase inhibitor 2 family.</text>
</comment>
<dbReference type="KEGG" id="pcw:110194313"/>
<name>A0A6P5IJM9_PHACI</name>
<dbReference type="GeneID" id="110194313"/>
<evidence type="ECO:0000313" key="5">
    <source>
        <dbReference type="RefSeq" id="XP_020822190.1"/>
    </source>
</evidence>
<sequence>MEEQEGVGATGAGGAGSGAGLQDGAAAGLRLAGTSLYCVGLSPRPVFSSTDERPRGILKNTSSILVQRVPCGEKKKSQHWDEMNILATYHPLGKDCGLMKVDEPSTPYHRLEDSDEDLRAGTSQAVSPEALTERFASLDSFCPKVLQFGYNQNTGSKDKLTSKKILSHSTVQKDFEWHRKAHYDEGKYLKAQKLAAQDEEEEPPGTSGLTWVIEKPLTSQGVHLVGLAGQAPSGEQKATEKPLTITITQSQPGTALTQKHNGSPVISSCCHWLVTKELSWKRPEIPDKDAGESQGARRHESQGSIGPGIYWEMRHFVYTGVRRMTLFNGRCSRLRKLGKRGRGRTTDTPPPQAMATQRWTIKKKRSQESRCMGFNK</sequence>
<dbReference type="AlphaFoldDB" id="A0A6P5IJM9"/>
<dbReference type="GO" id="GO:0009966">
    <property type="term" value="P:regulation of signal transduction"/>
    <property type="evidence" value="ECO:0007669"/>
    <property type="project" value="InterPro"/>
</dbReference>
<dbReference type="PANTHER" id="PTHR12398">
    <property type="entry name" value="PROTEIN PHOSPHATASE INHIBITOR"/>
    <property type="match status" value="1"/>
</dbReference>
<keyword evidence="2" id="KW-0650">Protein phosphatase inhibitor</keyword>
<dbReference type="InParanoid" id="A0A6P5IJM9"/>
<organism evidence="4 5">
    <name type="scientific">Phascolarctos cinereus</name>
    <name type="common">Koala</name>
    <dbReference type="NCBI Taxonomy" id="38626"/>
    <lineage>
        <taxon>Eukaryota</taxon>
        <taxon>Metazoa</taxon>
        <taxon>Chordata</taxon>
        <taxon>Craniata</taxon>
        <taxon>Vertebrata</taxon>
        <taxon>Euteleostomi</taxon>
        <taxon>Mammalia</taxon>
        <taxon>Metatheria</taxon>
        <taxon>Diprotodontia</taxon>
        <taxon>Phascolarctidae</taxon>
        <taxon>Phascolarctos</taxon>
    </lineage>
</organism>
<evidence type="ECO:0000256" key="1">
    <source>
        <dbReference type="ARBA" id="ARBA00005472"/>
    </source>
</evidence>
<dbReference type="PANTHER" id="PTHR12398:SF8">
    <property type="entry name" value="RIKEN CDNA 2810408A11 GENE"/>
    <property type="match status" value="1"/>
</dbReference>
<proteinExistence type="inferred from homology"/>
<dbReference type="InterPro" id="IPR007062">
    <property type="entry name" value="PPI-2"/>
</dbReference>
<reference evidence="5" key="1">
    <citation type="submission" date="2025-08" db="UniProtKB">
        <authorList>
            <consortium name="RefSeq"/>
        </authorList>
    </citation>
    <scope>IDENTIFICATION</scope>
    <source>
        <tissue evidence="5">Spleen</tissue>
    </source>
</reference>
<dbReference type="RefSeq" id="XP_020822190.1">
    <property type="nucleotide sequence ID" value="XM_020966531.1"/>
</dbReference>
<evidence type="ECO:0000256" key="3">
    <source>
        <dbReference type="SAM" id="MobiDB-lite"/>
    </source>
</evidence>
<gene>
    <name evidence="5" type="primary">LOC110194313</name>
</gene>
<evidence type="ECO:0000256" key="2">
    <source>
        <dbReference type="ARBA" id="ARBA00023272"/>
    </source>
</evidence>
<evidence type="ECO:0000313" key="4">
    <source>
        <dbReference type="Proteomes" id="UP000515140"/>
    </source>
</evidence>
<dbReference type="Proteomes" id="UP000515140">
    <property type="component" value="Unplaced"/>
</dbReference>
<dbReference type="Pfam" id="PF04979">
    <property type="entry name" value="IPP-2"/>
    <property type="match status" value="1"/>
</dbReference>
<feature type="region of interest" description="Disordered" evidence="3">
    <location>
        <begin position="283"/>
        <end position="305"/>
    </location>
</feature>
<protein>
    <submittedName>
        <fullName evidence="5">Uncharacterized protein LOC110194313 isoform X1</fullName>
    </submittedName>
</protein>
<accession>A0A6P5IJM9</accession>
<dbReference type="Gene3D" id="6.10.250.1050">
    <property type="match status" value="1"/>
</dbReference>
<feature type="compositionally biased region" description="Basic and acidic residues" evidence="3">
    <location>
        <begin position="283"/>
        <end position="301"/>
    </location>
</feature>